<reference evidence="2" key="1">
    <citation type="submission" date="2021-01" db="EMBL/GenBank/DDBJ databases">
        <authorList>
            <person name="Corre E."/>
            <person name="Pelletier E."/>
            <person name="Niang G."/>
            <person name="Scheremetjew M."/>
            <person name="Finn R."/>
            <person name="Kale V."/>
            <person name="Holt S."/>
            <person name="Cochrane G."/>
            <person name="Meng A."/>
            <person name="Brown T."/>
            <person name="Cohen L."/>
        </authorList>
    </citation>
    <scope>NUCLEOTIDE SEQUENCE</scope>
    <source>
        <strain evidence="2">GSO104</strain>
        <strain evidence="1">Pop2</strain>
    </source>
</reference>
<proteinExistence type="predicted"/>
<evidence type="ECO:0008006" key="3">
    <source>
        <dbReference type="Google" id="ProtNLM"/>
    </source>
</evidence>
<dbReference type="PANTHER" id="PTHR21377">
    <property type="entry name" value="PROTEIN FAM210B, MITOCHONDRIAL"/>
    <property type="match status" value="1"/>
</dbReference>
<name>A0A6V2PJQ2_9STRA</name>
<evidence type="ECO:0000313" key="1">
    <source>
        <dbReference type="EMBL" id="CAD9326304.1"/>
    </source>
</evidence>
<sequence>MICIVTKYRLLGSGTTFVPGMMTMMTTGGSRRLLGGGGMIMSQSLKTTRTAGHTTVLNRHLSIMSQEEEEKEKERVSKLSEYQKEMELRKLDEDIARLNKLRGINTGELYTLRGKFKILARDYGIGFMAWYWTVWFSTAMLTYGAIEVGNVDAIALLAKVDNFTGYEISTKVDPTLGTIGLTVAINELIEPLRLPIVVMTTKPVVHFFQPGKYHD</sequence>
<dbReference type="GO" id="GO:0005739">
    <property type="term" value="C:mitochondrion"/>
    <property type="evidence" value="ECO:0007669"/>
    <property type="project" value="TreeGrafter"/>
</dbReference>
<dbReference type="EMBL" id="HBGN01014188">
    <property type="protein sequence ID" value="CAD9326304.1"/>
    <property type="molecule type" value="Transcribed_RNA"/>
</dbReference>
<evidence type="ECO:0000313" key="2">
    <source>
        <dbReference type="EMBL" id="CAE4662672.1"/>
    </source>
</evidence>
<gene>
    <name evidence="2" type="ORF">DBRI00130_LOCUS41678</name>
    <name evidence="1" type="ORF">DBRI1063_LOCUS9069</name>
</gene>
<protein>
    <recommendedName>
        <fullName evidence="3">DUF1279 domain-containing protein</fullName>
    </recommendedName>
</protein>
<dbReference type="PANTHER" id="PTHR21377:SF0">
    <property type="entry name" value="PROTEIN FAM210B, MITOCHONDRIAL"/>
    <property type="match status" value="1"/>
</dbReference>
<dbReference type="AlphaFoldDB" id="A0A6V2PJQ2"/>
<accession>A0A6V2PJQ2</accession>
<dbReference type="EMBL" id="HBNS01057946">
    <property type="protein sequence ID" value="CAE4662672.1"/>
    <property type="molecule type" value="Transcribed_RNA"/>
</dbReference>
<dbReference type="InterPro" id="IPR045866">
    <property type="entry name" value="FAM210A/B-like"/>
</dbReference>
<organism evidence="2">
    <name type="scientific">Ditylum brightwellii</name>
    <dbReference type="NCBI Taxonomy" id="49249"/>
    <lineage>
        <taxon>Eukaryota</taxon>
        <taxon>Sar</taxon>
        <taxon>Stramenopiles</taxon>
        <taxon>Ochrophyta</taxon>
        <taxon>Bacillariophyta</taxon>
        <taxon>Mediophyceae</taxon>
        <taxon>Lithodesmiophycidae</taxon>
        <taxon>Lithodesmiales</taxon>
        <taxon>Lithodesmiaceae</taxon>
        <taxon>Ditylum</taxon>
    </lineage>
</organism>